<evidence type="ECO:0000256" key="3">
    <source>
        <dbReference type="ARBA" id="ARBA00023295"/>
    </source>
</evidence>
<dbReference type="PANTHER" id="PTHR31339">
    <property type="entry name" value="PECTIN LYASE-RELATED"/>
    <property type="match status" value="1"/>
</dbReference>
<accession>A0A4U9V347</accession>
<dbReference type="Gene3D" id="2.160.20.10">
    <property type="entry name" value="Single-stranded right-handed beta-helix, Pectin lyase-like"/>
    <property type="match status" value="1"/>
</dbReference>
<dbReference type="GO" id="GO:0004650">
    <property type="term" value="F:polygalacturonase activity"/>
    <property type="evidence" value="ECO:0007669"/>
    <property type="project" value="UniProtKB-EC"/>
</dbReference>
<reference evidence="5 6" key="1">
    <citation type="submission" date="2019-05" db="EMBL/GenBank/DDBJ databases">
        <authorList>
            <consortium name="Pathogen Informatics"/>
        </authorList>
    </citation>
    <scope>NUCLEOTIDE SEQUENCE [LARGE SCALE GENOMIC DNA]</scope>
    <source>
        <strain evidence="5 6">NCTC11429</strain>
    </source>
</reference>
<dbReference type="GO" id="GO:0005975">
    <property type="term" value="P:carbohydrate metabolic process"/>
    <property type="evidence" value="ECO:0007669"/>
    <property type="project" value="InterPro"/>
</dbReference>
<sequence length="468" mass="52665">MLINSKLSLSFLIRGRQAGKLDLIKTNIMKKFFRFLHVLASIAILSCAQAQEKFPDGTAISKWFETVKSTEIATLGKKFLITDFGVTKDSTLVQTAKIQQAIDKAYASGGGVVVVPKGIYLSGSLFFKPKTHLYLEEGAVLKGSDDIADFALAETRMEGQTVKYFLALVNADQVDGFTISGKGTLDGNGLRYWRSFWLRRQFNPQCTNMDEMRPRLLYVSNSKDVQISGIRLINSPFWTSHYYKCGNLKLIGLHISAPKEPVKAPSSDAIDLDVCRNVLIKDCYLSVNDDAIALKGGKGPKSDKDPNNGPNSNIIIENCFFGFCHSALTCGSESIHSYNVIFRNNTLDKARKLLQLKMRPDTPQEYENILIENIKGNVNSMLFIKPWTQFFDLKGEKDIKMSYARNIVLRNIDLDCDIVFDVLNSTQYVLSDFTFQNMHVRAAKDPVIHKEYIKNFVLNNVTVNNKKQ</sequence>
<dbReference type="InterPro" id="IPR000743">
    <property type="entry name" value="Glyco_hydro_28"/>
</dbReference>
<dbReference type="Pfam" id="PF00295">
    <property type="entry name" value="Glyco_hydro_28"/>
    <property type="match status" value="1"/>
</dbReference>
<dbReference type="EC" id="3.2.1.15" evidence="5"/>
<evidence type="ECO:0000256" key="4">
    <source>
        <dbReference type="RuleBase" id="RU361169"/>
    </source>
</evidence>
<protein>
    <submittedName>
        <fullName evidence="5">Endo-polygalacturonase</fullName>
        <ecNumber evidence="5">3.2.1.15</ecNumber>
    </submittedName>
</protein>
<dbReference type="SUPFAM" id="SSF51126">
    <property type="entry name" value="Pectin lyase-like"/>
    <property type="match status" value="1"/>
</dbReference>
<dbReference type="STRING" id="1123265.GCA_000686625_01017"/>
<keyword evidence="2 4" id="KW-0378">Hydrolase</keyword>
<gene>
    <name evidence="5" type="primary">pehA</name>
    <name evidence="5" type="ORF">NCTC11429_02149</name>
</gene>
<dbReference type="Proteomes" id="UP000308196">
    <property type="component" value="Chromosome"/>
</dbReference>
<evidence type="ECO:0000313" key="5">
    <source>
        <dbReference type="EMBL" id="VTR39239.1"/>
    </source>
</evidence>
<dbReference type="KEGG" id="stha:NCTC11429_02149"/>
<organism evidence="5 6">
    <name type="scientific">Sphingobacterium thalpophilum</name>
    <dbReference type="NCBI Taxonomy" id="259"/>
    <lineage>
        <taxon>Bacteria</taxon>
        <taxon>Pseudomonadati</taxon>
        <taxon>Bacteroidota</taxon>
        <taxon>Sphingobacteriia</taxon>
        <taxon>Sphingobacteriales</taxon>
        <taxon>Sphingobacteriaceae</taxon>
        <taxon>Sphingobacterium</taxon>
    </lineage>
</organism>
<dbReference type="PANTHER" id="PTHR31339:SF9">
    <property type="entry name" value="PLASMIN AND FIBRONECTIN-BINDING PROTEIN A"/>
    <property type="match status" value="1"/>
</dbReference>
<evidence type="ECO:0000256" key="2">
    <source>
        <dbReference type="ARBA" id="ARBA00022801"/>
    </source>
</evidence>
<dbReference type="AlphaFoldDB" id="A0A4U9V347"/>
<evidence type="ECO:0000256" key="1">
    <source>
        <dbReference type="ARBA" id="ARBA00008834"/>
    </source>
</evidence>
<dbReference type="InterPro" id="IPR012334">
    <property type="entry name" value="Pectin_lyas_fold"/>
</dbReference>
<name>A0A4U9V347_9SPHI</name>
<evidence type="ECO:0000313" key="6">
    <source>
        <dbReference type="Proteomes" id="UP000308196"/>
    </source>
</evidence>
<keyword evidence="3 4" id="KW-0326">Glycosidase</keyword>
<dbReference type="InterPro" id="IPR011050">
    <property type="entry name" value="Pectin_lyase_fold/virulence"/>
</dbReference>
<proteinExistence type="inferred from homology"/>
<comment type="similarity">
    <text evidence="1 4">Belongs to the glycosyl hydrolase 28 family.</text>
</comment>
<dbReference type="InterPro" id="IPR051801">
    <property type="entry name" value="GH28_Enzymes"/>
</dbReference>
<dbReference type="EMBL" id="LR590484">
    <property type="protein sequence ID" value="VTR39239.1"/>
    <property type="molecule type" value="Genomic_DNA"/>
</dbReference>